<comment type="caution">
    <text evidence="7">The sequence shown here is derived from an EMBL/GenBank/DDBJ whole genome shotgun (WGS) entry which is preliminary data.</text>
</comment>
<evidence type="ECO:0000256" key="2">
    <source>
        <dbReference type="ARBA" id="ARBA00009236"/>
    </source>
</evidence>
<accession>A0ABU9E9K4</accession>
<evidence type="ECO:0000313" key="7">
    <source>
        <dbReference type="EMBL" id="MEK9501420.1"/>
    </source>
</evidence>
<dbReference type="InterPro" id="IPR015422">
    <property type="entry name" value="PyrdxlP-dep_Trfase_small"/>
</dbReference>
<dbReference type="Gene3D" id="3.40.640.10">
    <property type="entry name" value="Type I PLP-dependent aspartate aminotransferase-like (Major domain)"/>
    <property type="match status" value="1"/>
</dbReference>
<dbReference type="InterPro" id="IPR015421">
    <property type="entry name" value="PyrdxlP-dep_Trfase_major"/>
</dbReference>
<dbReference type="InterPro" id="IPR024169">
    <property type="entry name" value="SP_NH2Trfase/AEP_transaminase"/>
</dbReference>
<sequence>MGHPLARGEVVSGVEPGRFFLPGPTEVHPDVLRAQVTAMFGHRSDEARTLVGGVDRGLRPIFGTAQPVMIGTMSATGFMEAAIRNGVRRRVLCLVNGAFSGRFAQIARESEREVETLEVPWGETIDPEAVADRLRSGRFDALTMVHSETSTGALNPIADIAAVASEHDDVMVLVDSVSGLGGAEMAVDQWGIDLALTGGQKALAMPPGLAFAVASERFLERAGTLPDRGFYLDFVRFAAGARLSQTPTTPAVTLMAAAHLQLQRIAAETVEGRLRRHGAMAEACHRRVEALAEEGFAVEVVAPPGGRSPTVSCIRLPEGRSVEAFEAGMRRRGFVIAKGYGLLKEHTVRVGHMGEHTVEELEAVMDAFAEELRDPSQG</sequence>
<comment type="cofactor">
    <cofactor evidence="1 5">
        <name>pyridoxal 5'-phosphate</name>
        <dbReference type="ChEBI" id="CHEBI:597326"/>
    </cofactor>
</comment>
<keyword evidence="7" id="KW-0032">Aminotransferase</keyword>
<dbReference type="PANTHER" id="PTHR21152">
    <property type="entry name" value="AMINOTRANSFERASE CLASS V"/>
    <property type="match status" value="1"/>
</dbReference>
<keyword evidence="8" id="KW-1185">Reference proteome</keyword>
<proteinExistence type="inferred from homology"/>
<keyword evidence="3" id="KW-0663">Pyridoxal phosphate</keyword>
<evidence type="ECO:0000256" key="1">
    <source>
        <dbReference type="ARBA" id="ARBA00001933"/>
    </source>
</evidence>
<dbReference type="Pfam" id="PF00266">
    <property type="entry name" value="Aminotran_5"/>
    <property type="match status" value="1"/>
</dbReference>
<dbReference type="InterPro" id="IPR020578">
    <property type="entry name" value="Aminotrans_V_PyrdxlP_BS"/>
</dbReference>
<evidence type="ECO:0000256" key="5">
    <source>
        <dbReference type="RuleBase" id="RU004504"/>
    </source>
</evidence>
<dbReference type="Gene3D" id="3.90.1150.10">
    <property type="entry name" value="Aspartate Aminotransferase, domain 1"/>
    <property type="match status" value="1"/>
</dbReference>
<keyword evidence="7" id="KW-0808">Transferase</keyword>
<evidence type="ECO:0000259" key="6">
    <source>
        <dbReference type="Pfam" id="PF00266"/>
    </source>
</evidence>
<reference evidence="7 8" key="1">
    <citation type="submission" date="2024-02" db="EMBL/GenBank/DDBJ databases">
        <title>A novel Gemmatimonadota bacterium.</title>
        <authorList>
            <person name="Du Z.-J."/>
            <person name="Ye Y.-Q."/>
        </authorList>
    </citation>
    <scope>NUCLEOTIDE SEQUENCE [LARGE SCALE GENOMIC DNA]</scope>
    <source>
        <strain evidence="7 8">DH-20</strain>
    </source>
</reference>
<dbReference type="GO" id="GO:0008483">
    <property type="term" value="F:transaminase activity"/>
    <property type="evidence" value="ECO:0007669"/>
    <property type="project" value="UniProtKB-KW"/>
</dbReference>
<evidence type="ECO:0000256" key="3">
    <source>
        <dbReference type="ARBA" id="ARBA00022898"/>
    </source>
</evidence>
<evidence type="ECO:0000256" key="4">
    <source>
        <dbReference type="RuleBase" id="RU004075"/>
    </source>
</evidence>
<dbReference type="PANTHER" id="PTHR21152:SF40">
    <property type="entry name" value="ALANINE--GLYOXYLATE AMINOTRANSFERASE"/>
    <property type="match status" value="1"/>
</dbReference>
<organism evidence="7 8">
    <name type="scientific">Gaopeijia maritima</name>
    <dbReference type="NCBI Taxonomy" id="3119007"/>
    <lineage>
        <taxon>Bacteria</taxon>
        <taxon>Pseudomonadati</taxon>
        <taxon>Gemmatimonadota</taxon>
        <taxon>Longimicrobiia</taxon>
        <taxon>Gaopeijiales</taxon>
        <taxon>Gaopeijiaceae</taxon>
        <taxon>Gaopeijia</taxon>
    </lineage>
</organism>
<dbReference type="SUPFAM" id="SSF53383">
    <property type="entry name" value="PLP-dependent transferases"/>
    <property type="match status" value="1"/>
</dbReference>
<evidence type="ECO:0000313" key="8">
    <source>
        <dbReference type="Proteomes" id="UP001484239"/>
    </source>
</evidence>
<dbReference type="EMBL" id="JBBHLI010000005">
    <property type="protein sequence ID" value="MEK9501420.1"/>
    <property type="molecule type" value="Genomic_DNA"/>
</dbReference>
<dbReference type="InterPro" id="IPR000192">
    <property type="entry name" value="Aminotrans_V_dom"/>
</dbReference>
<dbReference type="PIRSF" id="PIRSF000524">
    <property type="entry name" value="SPT"/>
    <property type="match status" value="1"/>
</dbReference>
<gene>
    <name evidence="7" type="ORF">WI372_10570</name>
</gene>
<feature type="domain" description="Aminotransferase class V" evidence="6">
    <location>
        <begin position="103"/>
        <end position="292"/>
    </location>
</feature>
<dbReference type="Proteomes" id="UP001484239">
    <property type="component" value="Unassembled WGS sequence"/>
</dbReference>
<comment type="similarity">
    <text evidence="2 4">Belongs to the class-V pyridoxal-phosphate-dependent aminotransferase family.</text>
</comment>
<dbReference type="PROSITE" id="PS00595">
    <property type="entry name" value="AA_TRANSFER_CLASS_5"/>
    <property type="match status" value="1"/>
</dbReference>
<name>A0ABU9E9K4_9BACT</name>
<protein>
    <submittedName>
        <fullName evidence="7">Alanine--glyoxylate aminotransferase family protein</fullName>
    </submittedName>
</protein>
<dbReference type="RefSeq" id="WP_405275773.1">
    <property type="nucleotide sequence ID" value="NZ_JBBHLI010000005.1"/>
</dbReference>
<dbReference type="InterPro" id="IPR015424">
    <property type="entry name" value="PyrdxlP-dep_Trfase"/>
</dbReference>